<organism evidence="2 3">
    <name type="scientific">Oesophagostomum dentatum</name>
    <name type="common">Nodular worm</name>
    <dbReference type="NCBI Taxonomy" id="61180"/>
    <lineage>
        <taxon>Eukaryota</taxon>
        <taxon>Metazoa</taxon>
        <taxon>Ecdysozoa</taxon>
        <taxon>Nematoda</taxon>
        <taxon>Chromadorea</taxon>
        <taxon>Rhabditida</taxon>
        <taxon>Rhabditina</taxon>
        <taxon>Rhabditomorpha</taxon>
        <taxon>Strongyloidea</taxon>
        <taxon>Strongylidae</taxon>
        <taxon>Oesophagostomum</taxon>
    </lineage>
</organism>
<name>A0A0B1TF84_OESDE</name>
<dbReference type="Proteomes" id="UP000053660">
    <property type="component" value="Unassembled WGS sequence"/>
</dbReference>
<evidence type="ECO:0000313" key="2">
    <source>
        <dbReference type="EMBL" id="KHJ96178.1"/>
    </source>
</evidence>
<feature type="region of interest" description="Disordered" evidence="1">
    <location>
        <begin position="62"/>
        <end position="103"/>
    </location>
</feature>
<evidence type="ECO:0000256" key="1">
    <source>
        <dbReference type="SAM" id="MobiDB-lite"/>
    </source>
</evidence>
<protein>
    <submittedName>
        <fullName evidence="2">Uncharacterized protein</fullName>
    </submittedName>
</protein>
<keyword evidence="3" id="KW-1185">Reference proteome</keyword>
<dbReference type="EMBL" id="KN549742">
    <property type="protein sequence ID" value="KHJ96178.1"/>
    <property type="molecule type" value="Genomic_DNA"/>
</dbReference>
<gene>
    <name evidence="2" type="ORF">OESDEN_03866</name>
</gene>
<evidence type="ECO:0000313" key="3">
    <source>
        <dbReference type="Proteomes" id="UP000053660"/>
    </source>
</evidence>
<dbReference type="AlphaFoldDB" id="A0A0B1TF84"/>
<sequence>MVPHQMQSDAPEIRPLLPKKSRKSRWIALGVHNYTAKQCSGDLARTKYIKIHSVYKEREVVGKRRKTGRSRSLNTARVHKINKNRTERNNESVQFKAHNMGKL</sequence>
<accession>A0A0B1TF84</accession>
<proteinExistence type="predicted"/>
<reference evidence="2 3" key="1">
    <citation type="submission" date="2014-03" db="EMBL/GenBank/DDBJ databases">
        <title>Draft genome of the hookworm Oesophagostomum dentatum.</title>
        <authorList>
            <person name="Mitreva M."/>
        </authorList>
    </citation>
    <scope>NUCLEOTIDE SEQUENCE [LARGE SCALE GENOMIC DNA]</scope>
    <source>
        <strain evidence="2 3">OD-Hann</strain>
    </source>
</reference>